<dbReference type="Gene3D" id="3.40.50.150">
    <property type="entry name" value="Vaccinia Virus protein VP39"/>
    <property type="match status" value="1"/>
</dbReference>
<dbReference type="InterPro" id="IPR036390">
    <property type="entry name" value="WH_DNA-bd_sf"/>
</dbReference>
<keyword evidence="6" id="KW-1185">Reference proteome</keyword>
<dbReference type="GO" id="GO:0008168">
    <property type="term" value="F:methyltransferase activity"/>
    <property type="evidence" value="ECO:0007669"/>
    <property type="project" value="UniProtKB-KW"/>
</dbReference>
<feature type="domain" description="O-methyltransferase C-terminal" evidence="4">
    <location>
        <begin position="137"/>
        <end position="329"/>
    </location>
</feature>
<organism evidence="5 6">
    <name type="scientific">Paractinoplanes ovalisporus</name>
    <dbReference type="NCBI Taxonomy" id="2810368"/>
    <lineage>
        <taxon>Bacteria</taxon>
        <taxon>Bacillati</taxon>
        <taxon>Actinomycetota</taxon>
        <taxon>Actinomycetes</taxon>
        <taxon>Micromonosporales</taxon>
        <taxon>Micromonosporaceae</taxon>
        <taxon>Paractinoplanes</taxon>
    </lineage>
</organism>
<dbReference type="SUPFAM" id="SSF46785">
    <property type="entry name" value="Winged helix' DNA-binding domain"/>
    <property type="match status" value="1"/>
</dbReference>
<dbReference type="InterPro" id="IPR029063">
    <property type="entry name" value="SAM-dependent_MTases_sf"/>
</dbReference>
<keyword evidence="3" id="KW-0949">S-adenosyl-L-methionine</keyword>
<accession>A0ABS2AK37</accession>
<dbReference type="SUPFAM" id="SSF53335">
    <property type="entry name" value="S-adenosyl-L-methionine-dependent methyltransferases"/>
    <property type="match status" value="1"/>
</dbReference>
<evidence type="ECO:0000259" key="4">
    <source>
        <dbReference type="Pfam" id="PF00891"/>
    </source>
</evidence>
<evidence type="ECO:0000313" key="6">
    <source>
        <dbReference type="Proteomes" id="UP000632138"/>
    </source>
</evidence>
<dbReference type="PROSITE" id="PS51683">
    <property type="entry name" value="SAM_OMT_II"/>
    <property type="match status" value="1"/>
</dbReference>
<dbReference type="InterPro" id="IPR016461">
    <property type="entry name" value="COMT-like"/>
</dbReference>
<dbReference type="InterPro" id="IPR001077">
    <property type="entry name" value="COMT_C"/>
</dbReference>
<evidence type="ECO:0000256" key="3">
    <source>
        <dbReference type="ARBA" id="ARBA00022691"/>
    </source>
</evidence>
<comment type="caution">
    <text evidence="5">The sequence shown here is derived from an EMBL/GenBank/DDBJ whole genome shotgun (WGS) entry which is preliminary data.</text>
</comment>
<dbReference type="RefSeq" id="WP_203380116.1">
    <property type="nucleotide sequence ID" value="NZ_JAENHP010000013.1"/>
</dbReference>
<dbReference type="Gene3D" id="1.10.10.10">
    <property type="entry name" value="Winged helix-like DNA-binding domain superfamily/Winged helix DNA-binding domain"/>
    <property type="match status" value="1"/>
</dbReference>
<gene>
    <name evidence="5" type="ORF">JIG36_31925</name>
</gene>
<dbReference type="Gene3D" id="1.20.58.1390">
    <property type="match status" value="1"/>
</dbReference>
<dbReference type="GO" id="GO:0032259">
    <property type="term" value="P:methylation"/>
    <property type="evidence" value="ECO:0007669"/>
    <property type="project" value="UniProtKB-KW"/>
</dbReference>
<sequence length="348" mass="37737">MPTDRHITLPEADYLRILVHGATAFELVRTGLELDLFEHIEAAGGLDVTGAAAALGVAGQPARVLLLGLTSLRLLERHDGRYVNTPLVREKLLRDSPRYLGALIDVQARVINAAMPDLAESVRRDTNVGLRSIDGPGGTLYERLTAHPELQEVFYANMGDASRKSVALLLDGYDFTGVRNVLDLGGGDGANSRALLARYPDLTATLLDHEKVVGIARDRTTDPDVRRRMRFVPGEMFRDPIPTGHDAILICHIFEIWALSRSVELLRRCHAALPEGGACLIYNFVSDDAGTGPMSAGLVSPYFLTLASGEGMAYSAADMADALTEAGFAKVERHDRLGYSHALVVGRK</sequence>
<dbReference type="Proteomes" id="UP000632138">
    <property type="component" value="Unassembled WGS sequence"/>
</dbReference>
<dbReference type="InterPro" id="IPR036388">
    <property type="entry name" value="WH-like_DNA-bd_sf"/>
</dbReference>
<dbReference type="Pfam" id="PF00891">
    <property type="entry name" value="Methyltransf_2"/>
    <property type="match status" value="1"/>
</dbReference>
<evidence type="ECO:0000313" key="5">
    <source>
        <dbReference type="EMBL" id="MBM2620133.1"/>
    </source>
</evidence>
<evidence type="ECO:0000256" key="1">
    <source>
        <dbReference type="ARBA" id="ARBA00022603"/>
    </source>
</evidence>
<dbReference type="EMBL" id="JAENHP010000013">
    <property type="protein sequence ID" value="MBM2620133.1"/>
    <property type="molecule type" value="Genomic_DNA"/>
</dbReference>
<name>A0ABS2AK37_9ACTN</name>
<protein>
    <submittedName>
        <fullName evidence="5">Methyltransferase domain-containing protein</fullName>
    </submittedName>
</protein>
<keyword evidence="2" id="KW-0808">Transferase</keyword>
<proteinExistence type="predicted"/>
<reference evidence="5 6" key="1">
    <citation type="submission" date="2021-01" db="EMBL/GenBank/DDBJ databases">
        <title>Actinoplanes sp. nov. LDG1-06 isolated from lichen.</title>
        <authorList>
            <person name="Saeng-In P."/>
            <person name="Phongsopitanun W."/>
            <person name="Kanchanasin P."/>
            <person name="Yuki M."/>
            <person name="Kudo T."/>
            <person name="Ohkuma M."/>
            <person name="Tanasupawat S."/>
        </authorList>
    </citation>
    <scope>NUCLEOTIDE SEQUENCE [LARGE SCALE GENOMIC DNA]</scope>
    <source>
        <strain evidence="5 6">LDG1-06</strain>
    </source>
</reference>
<evidence type="ECO:0000256" key="2">
    <source>
        <dbReference type="ARBA" id="ARBA00022679"/>
    </source>
</evidence>
<dbReference type="CDD" id="cd02440">
    <property type="entry name" value="AdoMet_MTases"/>
    <property type="match status" value="1"/>
</dbReference>
<dbReference type="PANTHER" id="PTHR11746">
    <property type="entry name" value="O-METHYLTRANSFERASE"/>
    <property type="match status" value="1"/>
</dbReference>
<keyword evidence="1 5" id="KW-0489">Methyltransferase</keyword>